<protein>
    <submittedName>
        <fullName evidence="4">Uncharacterized conserved protein YbbC, DUF1343 family</fullName>
    </submittedName>
</protein>
<dbReference type="AlphaFoldDB" id="A0A1T5D8S1"/>
<feature type="chain" id="PRO_5010532559" evidence="1">
    <location>
        <begin position="24"/>
        <end position="403"/>
    </location>
</feature>
<dbReference type="Pfam" id="PF20732">
    <property type="entry name" value="NamZ_C"/>
    <property type="match status" value="1"/>
</dbReference>
<gene>
    <name evidence="4" type="ORF">SAMN05660226_02605</name>
</gene>
<dbReference type="PIRSF" id="PIRSF016719">
    <property type="entry name" value="UCP016719"/>
    <property type="match status" value="1"/>
</dbReference>
<dbReference type="STRING" id="623280.SAMN05660226_02605"/>
<feature type="domain" description="Peptidoglycan beta-N-acetylmuramidase NamZ C-terminal" evidence="3">
    <location>
        <begin position="249"/>
        <end position="402"/>
    </location>
</feature>
<dbReference type="Gene3D" id="3.40.50.12170">
    <property type="entry name" value="Uncharacterised protein PF07075, DUF1343"/>
    <property type="match status" value="1"/>
</dbReference>
<evidence type="ECO:0000259" key="2">
    <source>
        <dbReference type="Pfam" id="PF07075"/>
    </source>
</evidence>
<dbReference type="PANTHER" id="PTHR42915:SF1">
    <property type="entry name" value="PEPTIDOGLYCAN BETA-N-ACETYLMURAMIDASE NAMZ"/>
    <property type="match status" value="1"/>
</dbReference>
<evidence type="ECO:0000313" key="5">
    <source>
        <dbReference type="Proteomes" id="UP000190541"/>
    </source>
</evidence>
<keyword evidence="1" id="KW-0732">Signal</keyword>
<dbReference type="InterPro" id="IPR008302">
    <property type="entry name" value="NamZ"/>
</dbReference>
<feature type="domain" description="Peptidoglycan beta-N-acetylmuramidase NamZ N-terminal" evidence="2">
    <location>
        <begin position="47"/>
        <end position="245"/>
    </location>
</feature>
<sequence length="403" mass="44871">MRVLRVSLVLTLMVCCVCGVARHADMPLVPGANRMDVYLPLLEGKGVGLAINQSSLVDGTRLIDTLLSSGVHVVRAFGPEHGVSGQTSANRFVAHGTDERTGVPVTSLFGAYYKPTKQDLEGIDVMVFDMQDVGVRFYTYISTLHYVMEACAENHIAIIVLDRPNPNDGYIDGPVLEPACQSFIGMHPIPVVHGMTMGEYARMINGQGWLHGGLQCPLTVISMLNYRHGMDYELPVPPSPNLNTQRSIYLYPSLCWFGGTAISDGRGTYTPFQLLGSPALRGKYAFSFVPQAIHGMSEHPMHAGDTCYGLDLRGLDLEAFRATKRLNLRWLLELYEAYPDKANFFNREAELGEDAVLHFDQQAGTQSLRKQLKAGYTEAQIRESWEPALNRYRGMRKKYLLYE</sequence>
<dbReference type="Pfam" id="PF07075">
    <property type="entry name" value="NamZ_N"/>
    <property type="match status" value="1"/>
</dbReference>
<dbReference type="RefSeq" id="WP_079717290.1">
    <property type="nucleotide sequence ID" value="NZ_FUYS01000006.1"/>
</dbReference>
<dbReference type="InterPro" id="IPR048502">
    <property type="entry name" value="NamZ_N"/>
</dbReference>
<evidence type="ECO:0000259" key="3">
    <source>
        <dbReference type="Pfam" id="PF20732"/>
    </source>
</evidence>
<dbReference type="OrthoDB" id="9801061at2"/>
<dbReference type="InterPro" id="IPR048503">
    <property type="entry name" value="NamZ_C"/>
</dbReference>
<evidence type="ECO:0000256" key="1">
    <source>
        <dbReference type="SAM" id="SignalP"/>
    </source>
</evidence>
<dbReference type="GO" id="GO:0033922">
    <property type="term" value="F:peptidoglycan beta-N-acetylmuramidase activity"/>
    <property type="evidence" value="ECO:0007669"/>
    <property type="project" value="InterPro"/>
</dbReference>
<proteinExistence type="predicted"/>
<dbReference type="EMBL" id="FUYS01000006">
    <property type="protein sequence ID" value="SKB68007.1"/>
    <property type="molecule type" value="Genomic_DNA"/>
</dbReference>
<accession>A0A1T5D8S1</accession>
<dbReference type="Proteomes" id="UP000190541">
    <property type="component" value="Unassembled WGS sequence"/>
</dbReference>
<name>A0A1T5D8S1_9SPHI</name>
<reference evidence="4 5" key="1">
    <citation type="submission" date="2017-02" db="EMBL/GenBank/DDBJ databases">
        <authorList>
            <person name="Peterson S.W."/>
        </authorList>
    </citation>
    <scope>NUCLEOTIDE SEQUENCE [LARGE SCALE GENOMIC DNA]</scope>
    <source>
        <strain evidence="4 5">DSM 22899</strain>
    </source>
</reference>
<dbReference type="Gene3D" id="3.90.1150.140">
    <property type="match status" value="1"/>
</dbReference>
<organism evidence="4 5">
    <name type="scientific">Parapedobacter luteus</name>
    <dbReference type="NCBI Taxonomy" id="623280"/>
    <lineage>
        <taxon>Bacteria</taxon>
        <taxon>Pseudomonadati</taxon>
        <taxon>Bacteroidota</taxon>
        <taxon>Sphingobacteriia</taxon>
        <taxon>Sphingobacteriales</taxon>
        <taxon>Sphingobacteriaceae</taxon>
        <taxon>Parapedobacter</taxon>
    </lineage>
</organism>
<evidence type="ECO:0000313" key="4">
    <source>
        <dbReference type="EMBL" id="SKB68007.1"/>
    </source>
</evidence>
<feature type="signal peptide" evidence="1">
    <location>
        <begin position="1"/>
        <end position="23"/>
    </location>
</feature>
<keyword evidence="5" id="KW-1185">Reference proteome</keyword>
<dbReference type="PANTHER" id="PTHR42915">
    <property type="entry name" value="HYPOTHETICAL 460 KDA PROTEIN IN FEUA-SIGW INTERGENIC REGION [PRECURSOR]"/>
    <property type="match status" value="1"/>
</dbReference>